<accession>A0A8T8CC99</accession>
<gene>
    <name evidence="1" type="ORF">PMA4326_029990</name>
</gene>
<dbReference type="AlphaFoldDB" id="A0A8T8CC99"/>
<keyword evidence="1" id="KW-0614">Plasmid</keyword>
<reference evidence="1 2" key="1">
    <citation type="journal article" date="2011" name="PLoS Pathog.">
        <title>Dynamic evolution of pathogenicity revealed by sequencing and comparative genomics of 19 Pseudomonas syringae isolates.</title>
        <authorList>
            <person name="Baltrus D.A."/>
            <person name="Nishimura M.T."/>
            <person name="Romanchuk A."/>
            <person name="Chang J.H."/>
            <person name="Mukhtar M.S."/>
            <person name="Cherkis K."/>
            <person name="Roach J."/>
            <person name="Grant S.R."/>
            <person name="Jones C.D."/>
            <person name="Dangl J.L."/>
        </authorList>
    </citation>
    <scope>NUCLEOTIDE SEQUENCE [LARGE SCALE GENOMIC DNA]</scope>
    <source>
        <strain evidence="1 2">ES4326</strain>
    </source>
</reference>
<dbReference type="Proteomes" id="UP000003811">
    <property type="component" value="Plasmid pPma4326F"/>
</dbReference>
<evidence type="ECO:0000313" key="2">
    <source>
        <dbReference type="Proteomes" id="UP000003811"/>
    </source>
</evidence>
<dbReference type="RefSeq" id="WP_007250612.1">
    <property type="nucleotide sequence ID" value="NZ_CP047261.1"/>
</dbReference>
<geneLocation type="plasmid" evidence="1 2">
    <name>pPma4326F</name>
</geneLocation>
<proteinExistence type="predicted"/>
<dbReference type="EMBL" id="CP047261">
    <property type="protein sequence ID" value="QHF00724.1"/>
    <property type="molecule type" value="Genomic_DNA"/>
</dbReference>
<evidence type="ECO:0000313" key="1">
    <source>
        <dbReference type="EMBL" id="QHF00724.1"/>
    </source>
</evidence>
<name>A0A8T8CC99_PSEYM</name>
<sequence>MGTLAARTRNSKTIGVKVQTRAAPRYLKIRSLFSRHSQAISDSECSVAAADIAQALRQQLPYQWLIEGGESFDFDLAAIIDGLEAVKPFGYPEDPPGLALDDLNEQLARLLDWADEAGIKLTD</sequence>
<protein>
    <submittedName>
        <fullName evidence="1">Uncharacterized protein</fullName>
    </submittedName>
</protein>
<organism evidence="1 2">
    <name type="scientific">Pseudomonas syringae pv. maculicola str. ES4326</name>
    <dbReference type="NCBI Taxonomy" id="629265"/>
    <lineage>
        <taxon>Bacteria</taxon>
        <taxon>Pseudomonadati</taxon>
        <taxon>Pseudomonadota</taxon>
        <taxon>Gammaproteobacteria</taxon>
        <taxon>Pseudomonadales</taxon>
        <taxon>Pseudomonadaceae</taxon>
        <taxon>Pseudomonas</taxon>
    </lineage>
</organism>